<dbReference type="Proteomes" id="UP000023152">
    <property type="component" value="Unassembled WGS sequence"/>
</dbReference>
<organism evidence="2 3">
    <name type="scientific">Reticulomyxa filosa</name>
    <dbReference type="NCBI Taxonomy" id="46433"/>
    <lineage>
        <taxon>Eukaryota</taxon>
        <taxon>Sar</taxon>
        <taxon>Rhizaria</taxon>
        <taxon>Retaria</taxon>
        <taxon>Foraminifera</taxon>
        <taxon>Monothalamids</taxon>
        <taxon>Reticulomyxidae</taxon>
        <taxon>Reticulomyxa</taxon>
    </lineage>
</organism>
<dbReference type="AlphaFoldDB" id="X6MGM4"/>
<sequence>MTIFFITHSELNHMFNPHPEKANQWAEKICDLKFDGCVEAIEWLPRSCKFVASVRDNNYLHFYDVQEVENANNESGQVNEEKKVEESRSGDAALLQTNLLMPYLKCNVNAFGDDHISFNMCDLKVSKDGNYLFGKTDQEKCILFVNESQDQLRTYYGAHSDPYSYSRIVFSKSMKYIYASHQLHFVVWNAHRAKILYRIKAHEKTLVMFLFVRVWIFFCNSLSFLLVPEHLIFFILKNMCYCYQSEIWSWKKLMDC</sequence>
<dbReference type="SUPFAM" id="SSF50978">
    <property type="entry name" value="WD40 repeat-like"/>
    <property type="match status" value="1"/>
</dbReference>
<keyword evidence="1" id="KW-0472">Membrane</keyword>
<dbReference type="Gene3D" id="2.130.10.10">
    <property type="entry name" value="YVTN repeat-like/Quinoprotein amine dehydrogenase"/>
    <property type="match status" value="1"/>
</dbReference>
<evidence type="ECO:0000313" key="3">
    <source>
        <dbReference type="Proteomes" id="UP000023152"/>
    </source>
</evidence>
<protein>
    <submittedName>
        <fullName evidence="2">Uncharacterized protein</fullName>
    </submittedName>
</protein>
<keyword evidence="1" id="KW-1133">Transmembrane helix</keyword>
<proteinExistence type="predicted"/>
<comment type="caution">
    <text evidence="2">The sequence shown here is derived from an EMBL/GenBank/DDBJ whole genome shotgun (WGS) entry which is preliminary data.</text>
</comment>
<keyword evidence="3" id="KW-1185">Reference proteome</keyword>
<name>X6MGM4_RETFI</name>
<reference evidence="2 3" key="1">
    <citation type="journal article" date="2013" name="Curr. Biol.">
        <title>The Genome of the Foraminiferan Reticulomyxa filosa.</title>
        <authorList>
            <person name="Glockner G."/>
            <person name="Hulsmann N."/>
            <person name="Schleicher M."/>
            <person name="Noegel A.A."/>
            <person name="Eichinger L."/>
            <person name="Gallinger C."/>
            <person name="Pawlowski J."/>
            <person name="Sierra R."/>
            <person name="Euteneuer U."/>
            <person name="Pillet L."/>
            <person name="Moustafa A."/>
            <person name="Platzer M."/>
            <person name="Groth M."/>
            <person name="Szafranski K."/>
            <person name="Schliwa M."/>
        </authorList>
    </citation>
    <scope>NUCLEOTIDE SEQUENCE [LARGE SCALE GENOMIC DNA]</scope>
</reference>
<dbReference type="InterPro" id="IPR015943">
    <property type="entry name" value="WD40/YVTN_repeat-like_dom_sf"/>
</dbReference>
<evidence type="ECO:0000256" key="1">
    <source>
        <dbReference type="SAM" id="Phobius"/>
    </source>
</evidence>
<accession>X6MGM4</accession>
<dbReference type="InterPro" id="IPR036322">
    <property type="entry name" value="WD40_repeat_dom_sf"/>
</dbReference>
<feature type="transmembrane region" description="Helical" evidence="1">
    <location>
        <begin position="206"/>
        <end position="227"/>
    </location>
</feature>
<keyword evidence="1" id="KW-0812">Transmembrane</keyword>
<dbReference type="OrthoDB" id="1932312at2759"/>
<evidence type="ECO:0000313" key="2">
    <source>
        <dbReference type="EMBL" id="ETO13168.1"/>
    </source>
</evidence>
<dbReference type="EMBL" id="ASPP01020785">
    <property type="protein sequence ID" value="ETO13168.1"/>
    <property type="molecule type" value="Genomic_DNA"/>
</dbReference>
<gene>
    <name evidence="2" type="ORF">RFI_24207</name>
</gene>